<reference evidence="2 3" key="1">
    <citation type="submission" date="2023-11" db="EMBL/GenBank/DDBJ databases">
        <title>Analysis of the Genomes of Mucilaginibacter gossypii cycad 4 and M. sabulilitoris SNA2: microbes with the potential for plant growth promotion.</title>
        <authorList>
            <person name="Hirsch A.M."/>
            <person name="Humm E."/>
            <person name="Rubbi M."/>
            <person name="Del Vecchio G."/>
            <person name="Ha S.M."/>
            <person name="Pellegrini M."/>
            <person name="Gunsalus R.P."/>
        </authorList>
    </citation>
    <scope>NUCLEOTIDE SEQUENCE [LARGE SCALE GENOMIC DNA]</scope>
    <source>
        <strain evidence="2 3">SNA2</strain>
    </source>
</reference>
<feature type="chain" id="PRO_5046566933" evidence="1">
    <location>
        <begin position="25"/>
        <end position="288"/>
    </location>
</feature>
<protein>
    <submittedName>
        <fullName evidence="2">DUF6340 family protein</fullName>
    </submittedName>
</protein>
<dbReference type="InterPro" id="IPR045921">
    <property type="entry name" value="DUF6340"/>
</dbReference>
<proteinExistence type="predicted"/>
<dbReference type="Proteomes" id="UP001324380">
    <property type="component" value="Chromosome"/>
</dbReference>
<evidence type="ECO:0000313" key="2">
    <source>
        <dbReference type="EMBL" id="WPU93302.1"/>
    </source>
</evidence>
<gene>
    <name evidence="2" type="ORF">SNE25_28685</name>
</gene>
<dbReference type="RefSeq" id="WP_321562449.1">
    <property type="nucleotide sequence ID" value="NZ_CP139558.1"/>
</dbReference>
<dbReference type="Pfam" id="PF19867">
    <property type="entry name" value="DUF6340"/>
    <property type="match status" value="1"/>
</dbReference>
<accession>A0ABZ0TJJ0</accession>
<sequence length="288" mass="31651">MKLFKLICILFVACLTSCTVIQYATVPVDYAPKLVFNQDTAHILLVNKIAFDSTKINKRKLVALKAAAYTAVAGAEKELKLLPGVKVTSLIDSIPFNTNPDSVKQLAATYKANYVLTINDFNAGLVLDNVQYDGNAQVAYYSTKAMVNFTLYESNGVYFKKLKGTAEEPQDGRFGYSINAVARYAALDALKDYLPYTITNQRPLYSQGEQLSAGVKQILTGRFDLAYKILNPLIDGPDPKLASRAAYNMAVVYEAQGDIDEALALAKLSNQKQQNDYATIIIAALIKE</sequence>
<feature type="signal peptide" evidence="1">
    <location>
        <begin position="1"/>
        <end position="24"/>
    </location>
</feature>
<name>A0ABZ0TJJ0_9SPHI</name>
<evidence type="ECO:0000256" key="1">
    <source>
        <dbReference type="SAM" id="SignalP"/>
    </source>
</evidence>
<dbReference type="EMBL" id="CP139558">
    <property type="protein sequence ID" value="WPU93302.1"/>
    <property type="molecule type" value="Genomic_DNA"/>
</dbReference>
<keyword evidence="1" id="KW-0732">Signal</keyword>
<keyword evidence="3" id="KW-1185">Reference proteome</keyword>
<evidence type="ECO:0000313" key="3">
    <source>
        <dbReference type="Proteomes" id="UP001324380"/>
    </source>
</evidence>
<organism evidence="2 3">
    <name type="scientific">Mucilaginibacter sabulilitoris</name>
    <dbReference type="NCBI Taxonomy" id="1173583"/>
    <lineage>
        <taxon>Bacteria</taxon>
        <taxon>Pseudomonadati</taxon>
        <taxon>Bacteroidota</taxon>
        <taxon>Sphingobacteriia</taxon>
        <taxon>Sphingobacteriales</taxon>
        <taxon>Sphingobacteriaceae</taxon>
        <taxon>Mucilaginibacter</taxon>
    </lineage>
</organism>